<sequence>MTESHDGYAIGEPPEGATVRLPRKSRPSSERATAPQPQPPPPPNPPADSPGGDIVEVPHFDYPDDYEPADDLPDGEVIEVDDDDDEPGLPMGQLAIVGASTVVLGGWAVVEYLGAAALLWGGAGTAGAAGAYGYYRYRRDHPQPYRSRSRNGGSYSGRRRGAGMSGLTFGTGGTGRGTRRRMQLGGSGGGRRNTGSSGGGRSRSRTGPSPLLSALGSSGRRGTRSGLFGGRRPGGTAGTRSRTGRNRGGGGGGGGGRGAFRPRAGAGGRGTRFGFPRGGGGTRDRRSRHGGDGRGGGRGGGQAGDRRSSSRRWRRTRRAGRRLRSTGQRARAYGRALNAEWTQAAGHVGRRAAVMAGRRGRRLARWGASRGRRLVRWGASRGRRLALWVDRRTGQRVSSTWQAVLAGGWRNARDGLRGRYRGWEADLLAALIGAIAWASGPARRWHASRHQSETAADEHDPKPGEEQPAPRPTPLPVPANPPAPLRLTRRYSMNTRVRGGQSPLAAISQEMIAAMASYWPVDMWDVHEDLKQLDQVPLNIAAAFQLYTKNLQGHYPINPQITAMLFELFQSLAKTSAMATQIAVAFRTLHEKDIERDENPRVNEAAWNVRR</sequence>
<organism evidence="2 3">
    <name type="scientific">Nonomuraea recticatena</name>
    <dbReference type="NCBI Taxonomy" id="46178"/>
    <lineage>
        <taxon>Bacteria</taxon>
        <taxon>Bacillati</taxon>
        <taxon>Actinomycetota</taxon>
        <taxon>Actinomycetes</taxon>
        <taxon>Streptosporangiales</taxon>
        <taxon>Streptosporangiaceae</taxon>
        <taxon>Nonomuraea</taxon>
    </lineage>
</organism>
<feature type="compositionally biased region" description="Basic and acidic residues" evidence="1">
    <location>
        <begin position="450"/>
        <end position="465"/>
    </location>
</feature>
<evidence type="ECO:0008006" key="4">
    <source>
        <dbReference type="Google" id="ProtNLM"/>
    </source>
</evidence>
<feature type="compositionally biased region" description="Gly residues" evidence="1">
    <location>
        <begin position="246"/>
        <end position="258"/>
    </location>
</feature>
<accession>A0ABP6E1F3</accession>
<feature type="compositionally biased region" description="Gly residues" evidence="1">
    <location>
        <begin position="227"/>
        <end position="237"/>
    </location>
</feature>
<feature type="compositionally biased region" description="Acidic residues" evidence="1">
    <location>
        <begin position="63"/>
        <end position="86"/>
    </location>
</feature>
<reference evidence="3" key="1">
    <citation type="journal article" date="2019" name="Int. J. Syst. Evol. Microbiol.">
        <title>The Global Catalogue of Microorganisms (GCM) 10K type strain sequencing project: providing services to taxonomists for standard genome sequencing and annotation.</title>
        <authorList>
            <consortium name="The Broad Institute Genomics Platform"/>
            <consortium name="The Broad Institute Genome Sequencing Center for Infectious Disease"/>
            <person name="Wu L."/>
            <person name="Ma J."/>
        </authorList>
    </citation>
    <scope>NUCLEOTIDE SEQUENCE [LARGE SCALE GENOMIC DNA]</scope>
    <source>
        <strain evidence="3">JCM 6835</strain>
    </source>
</reference>
<feature type="compositionally biased region" description="Low complexity" evidence="1">
    <location>
        <begin position="205"/>
        <end position="226"/>
    </location>
</feature>
<name>A0ABP6E1F3_9ACTN</name>
<feature type="compositionally biased region" description="Basic residues" evidence="1">
    <location>
        <begin position="309"/>
        <end position="324"/>
    </location>
</feature>
<evidence type="ECO:0000313" key="3">
    <source>
        <dbReference type="Proteomes" id="UP001501666"/>
    </source>
</evidence>
<dbReference type="Proteomes" id="UP001501666">
    <property type="component" value="Unassembled WGS sequence"/>
</dbReference>
<evidence type="ECO:0000256" key="1">
    <source>
        <dbReference type="SAM" id="MobiDB-lite"/>
    </source>
</evidence>
<feature type="compositionally biased region" description="Pro residues" evidence="1">
    <location>
        <begin position="36"/>
        <end position="48"/>
    </location>
</feature>
<protein>
    <recommendedName>
        <fullName evidence="4">PE-PGRS family protein</fullName>
    </recommendedName>
</protein>
<gene>
    <name evidence="2" type="ORF">GCM10010412_028600</name>
</gene>
<evidence type="ECO:0000313" key="2">
    <source>
        <dbReference type="EMBL" id="GAA2657705.1"/>
    </source>
</evidence>
<feature type="region of interest" description="Disordered" evidence="1">
    <location>
        <begin position="1"/>
        <end position="86"/>
    </location>
</feature>
<feature type="compositionally biased region" description="Gly residues" evidence="1">
    <location>
        <begin position="265"/>
        <end position="281"/>
    </location>
</feature>
<feature type="compositionally biased region" description="Gly residues" evidence="1">
    <location>
        <begin position="185"/>
        <end position="201"/>
    </location>
</feature>
<feature type="region of interest" description="Disordered" evidence="1">
    <location>
        <begin position="141"/>
        <end position="330"/>
    </location>
</feature>
<feature type="compositionally biased region" description="Pro residues" evidence="1">
    <location>
        <begin position="469"/>
        <end position="484"/>
    </location>
</feature>
<dbReference type="RefSeq" id="WP_346146597.1">
    <property type="nucleotide sequence ID" value="NZ_BAAATE010000006.1"/>
</dbReference>
<dbReference type="EMBL" id="BAAATE010000006">
    <property type="protein sequence ID" value="GAA2657705.1"/>
    <property type="molecule type" value="Genomic_DNA"/>
</dbReference>
<comment type="caution">
    <text evidence="2">The sequence shown here is derived from an EMBL/GenBank/DDBJ whole genome shotgun (WGS) entry which is preliminary data.</text>
</comment>
<feature type="compositionally biased region" description="Gly residues" evidence="1">
    <location>
        <begin position="293"/>
        <end position="303"/>
    </location>
</feature>
<feature type="region of interest" description="Disordered" evidence="1">
    <location>
        <begin position="446"/>
        <end position="485"/>
    </location>
</feature>
<proteinExistence type="predicted"/>
<keyword evidence="3" id="KW-1185">Reference proteome</keyword>